<dbReference type="NCBIfam" id="NF006014">
    <property type="entry name" value="PRK08153.1"/>
    <property type="match status" value="1"/>
</dbReference>
<name>A0ABW8UXZ8_9RHOB</name>
<dbReference type="SUPFAM" id="SSF53383">
    <property type="entry name" value="PLP-dependent transferases"/>
    <property type="match status" value="1"/>
</dbReference>
<comment type="caution">
    <text evidence="11">The sequence shown here is derived from an EMBL/GenBank/DDBJ whole genome shotgun (WGS) entry which is preliminary data.</text>
</comment>
<evidence type="ECO:0000256" key="2">
    <source>
        <dbReference type="ARBA" id="ARBA00007970"/>
    </source>
</evidence>
<evidence type="ECO:0000259" key="10">
    <source>
        <dbReference type="Pfam" id="PF00155"/>
    </source>
</evidence>
<evidence type="ECO:0000256" key="9">
    <source>
        <dbReference type="ARBA" id="ARBA00047481"/>
    </source>
</evidence>
<dbReference type="Gene3D" id="3.90.1150.10">
    <property type="entry name" value="Aspartate Aminotransferase, domain 1"/>
    <property type="match status" value="1"/>
</dbReference>
<dbReference type="Proteomes" id="UP001627408">
    <property type="component" value="Unassembled WGS sequence"/>
</dbReference>
<dbReference type="InterPro" id="IPR015422">
    <property type="entry name" value="PyrdxlP-dep_Trfase_small"/>
</dbReference>
<evidence type="ECO:0000256" key="8">
    <source>
        <dbReference type="ARBA" id="ARBA00023102"/>
    </source>
</evidence>
<evidence type="ECO:0000256" key="6">
    <source>
        <dbReference type="ARBA" id="ARBA00022679"/>
    </source>
</evidence>
<evidence type="ECO:0000256" key="3">
    <source>
        <dbReference type="ARBA" id="ARBA00012748"/>
    </source>
</evidence>
<gene>
    <name evidence="11" type="ORF">ACERZ8_11980</name>
</gene>
<dbReference type="PANTHER" id="PTHR43643:SF6">
    <property type="entry name" value="HISTIDINOL-PHOSPHATE AMINOTRANSFERASE"/>
    <property type="match status" value="1"/>
</dbReference>
<protein>
    <recommendedName>
        <fullName evidence="3">histidinol-phosphate transaminase</fullName>
        <ecNumber evidence="3">2.6.1.9</ecNumber>
    </recommendedName>
</protein>
<keyword evidence="12" id="KW-1185">Reference proteome</keyword>
<dbReference type="Gene3D" id="3.40.640.10">
    <property type="entry name" value="Type I PLP-dependent aspartate aminotransferase-like (Major domain)"/>
    <property type="match status" value="1"/>
</dbReference>
<dbReference type="EMBL" id="JBHDIY010000002">
    <property type="protein sequence ID" value="MFL4470562.1"/>
    <property type="molecule type" value="Genomic_DNA"/>
</dbReference>
<evidence type="ECO:0000313" key="11">
    <source>
        <dbReference type="EMBL" id="MFL4470562.1"/>
    </source>
</evidence>
<evidence type="ECO:0000256" key="1">
    <source>
        <dbReference type="ARBA" id="ARBA00005011"/>
    </source>
</evidence>
<dbReference type="Pfam" id="PF00155">
    <property type="entry name" value="Aminotran_1_2"/>
    <property type="match status" value="1"/>
</dbReference>
<accession>A0ABW8UXZ8</accession>
<dbReference type="CDD" id="cd00609">
    <property type="entry name" value="AAT_like"/>
    <property type="match status" value="1"/>
</dbReference>
<dbReference type="InterPro" id="IPR015421">
    <property type="entry name" value="PyrdxlP-dep_Trfase_major"/>
</dbReference>
<dbReference type="PANTHER" id="PTHR43643">
    <property type="entry name" value="HISTIDINOL-PHOSPHATE AMINOTRANSFERASE 2"/>
    <property type="match status" value="1"/>
</dbReference>
<evidence type="ECO:0000256" key="7">
    <source>
        <dbReference type="ARBA" id="ARBA00022898"/>
    </source>
</evidence>
<dbReference type="GO" id="GO:0008483">
    <property type="term" value="F:transaminase activity"/>
    <property type="evidence" value="ECO:0007669"/>
    <property type="project" value="UniProtKB-KW"/>
</dbReference>
<keyword evidence="4 11" id="KW-0032">Aminotransferase</keyword>
<dbReference type="InterPro" id="IPR050106">
    <property type="entry name" value="HistidinolP_aminotransfase"/>
</dbReference>
<keyword evidence="5" id="KW-0028">Amino-acid biosynthesis</keyword>
<proteinExistence type="inferred from homology"/>
<comment type="similarity">
    <text evidence="2">Belongs to the class-II pyridoxal-phosphate-dependent aminotransferase family. Histidinol-phosphate aminotransferase subfamily.</text>
</comment>
<comment type="pathway">
    <text evidence="1">Amino-acid biosynthesis; L-histidine biosynthesis; L-histidine from 5-phospho-alpha-D-ribose 1-diphosphate: step 7/9.</text>
</comment>
<keyword evidence="8" id="KW-0368">Histidine biosynthesis</keyword>
<comment type="catalytic activity">
    <reaction evidence="9">
        <text>L-histidinol phosphate + 2-oxoglutarate = 3-(imidazol-4-yl)-2-oxopropyl phosphate + L-glutamate</text>
        <dbReference type="Rhea" id="RHEA:23744"/>
        <dbReference type="ChEBI" id="CHEBI:16810"/>
        <dbReference type="ChEBI" id="CHEBI:29985"/>
        <dbReference type="ChEBI" id="CHEBI:57766"/>
        <dbReference type="ChEBI" id="CHEBI:57980"/>
        <dbReference type="EC" id="2.6.1.9"/>
    </reaction>
</comment>
<dbReference type="InterPro" id="IPR015424">
    <property type="entry name" value="PyrdxlP-dep_Trfase"/>
</dbReference>
<evidence type="ECO:0000256" key="4">
    <source>
        <dbReference type="ARBA" id="ARBA00022576"/>
    </source>
</evidence>
<keyword evidence="7" id="KW-0663">Pyridoxal phosphate</keyword>
<feature type="domain" description="Aminotransferase class I/classII large" evidence="10">
    <location>
        <begin position="36"/>
        <end position="357"/>
    </location>
</feature>
<keyword evidence="6" id="KW-0808">Transferase</keyword>
<dbReference type="RefSeq" id="WP_407592411.1">
    <property type="nucleotide sequence ID" value="NZ_JBHDIY010000002.1"/>
</dbReference>
<organism evidence="11 12">
    <name type="scientific">Tateyamaria armeniaca</name>
    <dbReference type="NCBI Taxonomy" id="2518930"/>
    <lineage>
        <taxon>Bacteria</taxon>
        <taxon>Pseudomonadati</taxon>
        <taxon>Pseudomonadota</taxon>
        <taxon>Alphaproteobacteria</taxon>
        <taxon>Rhodobacterales</taxon>
        <taxon>Roseobacteraceae</taxon>
        <taxon>Tateyamaria</taxon>
    </lineage>
</organism>
<sequence length="367" mass="38338">MTDLRLTPLAASLPSTVPFVGPEAQERARGAPFIARLGANESNFGPSPRALEAMAKADVWNYGDPENFDLREALAAHLNVAAANIMVGEGIDGLLGYIVRLFVGPGDHVVTSDGAYPTFSYHVAGYGGTLHKVPYIDDHEDPGTLFAKASETGAKLVYLANPDNPMGTWHSGAALARALDDLPDGCVLVLDEAYIECAPSGTAPDIPASDPRVIRLRTFSKVYGMAGARVGYAIAAPGVIDAFNKVRNHFGMNRAAQAGALAALGDPDHLRDTLGKIEGARTRIATIARDNGLTPMPSATNFVAIDCGGDGAFAKAVLDGLIARAIFVRMPFAAPQNRCIRVSCGTPSDLDAFAAALPGAIKDARGG</sequence>
<reference evidence="11 12" key="1">
    <citation type="submission" date="2024-08" db="EMBL/GenBank/DDBJ databases">
        <title>Tateyamaria sp. nov., isolated from marine algae.</title>
        <authorList>
            <person name="Choi B.J."/>
            <person name="Kim J.M."/>
            <person name="Lee J.K."/>
            <person name="Choi D.G."/>
            <person name="Bayburt H."/>
            <person name="Baek J.H."/>
            <person name="Han D.M."/>
            <person name="Jeon C.O."/>
        </authorList>
    </citation>
    <scope>NUCLEOTIDE SEQUENCE [LARGE SCALE GENOMIC DNA]</scope>
    <source>
        <strain evidence="11 12">KMU-156</strain>
    </source>
</reference>
<dbReference type="InterPro" id="IPR004839">
    <property type="entry name" value="Aminotransferase_I/II_large"/>
</dbReference>
<dbReference type="EC" id="2.6.1.9" evidence="3"/>
<evidence type="ECO:0000256" key="5">
    <source>
        <dbReference type="ARBA" id="ARBA00022605"/>
    </source>
</evidence>
<evidence type="ECO:0000313" key="12">
    <source>
        <dbReference type="Proteomes" id="UP001627408"/>
    </source>
</evidence>